<evidence type="ECO:0000313" key="2">
    <source>
        <dbReference type="EMBL" id="EFO95661.1"/>
    </source>
</evidence>
<protein>
    <submittedName>
        <fullName evidence="2">Uncharacterized protein</fullName>
    </submittedName>
</protein>
<dbReference type="InParanoid" id="E3NEW5"/>
<name>E3NEW5_CAERE</name>
<accession>E3NEW5</accession>
<gene>
    <name evidence="2" type="ORF">CRE_13736</name>
</gene>
<evidence type="ECO:0000313" key="3">
    <source>
        <dbReference type="Proteomes" id="UP000008281"/>
    </source>
</evidence>
<dbReference type="AlphaFoldDB" id="E3NEW5"/>
<dbReference type="HOGENOM" id="CLU_525020_0_0_1"/>
<keyword evidence="3" id="KW-1185">Reference proteome</keyword>
<dbReference type="Proteomes" id="UP000008281">
    <property type="component" value="Unassembled WGS sequence"/>
</dbReference>
<feature type="coiled-coil region" evidence="1">
    <location>
        <begin position="194"/>
        <end position="291"/>
    </location>
</feature>
<dbReference type="EMBL" id="DS268628">
    <property type="protein sequence ID" value="EFO95661.1"/>
    <property type="molecule type" value="Genomic_DNA"/>
</dbReference>
<organism evidence="3">
    <name type="scientific">Caenorhabditis remanei</name>
    <name type="common">Caenorhabditis vulgaris</name>
    <dbReference type="NCBI Taxonomy" id="31234"/>
    <lineage>
        <taxon>Eukaryota</taxon>
        <taxon>Metazoa</taxon>
        <taxon>Ecdysozoa</taxon>
        <taxon>Nematoda</taxon>
        <taxon>Chromadorea</taxon>
        <taxon>Rhabditida</taxon>
        <taxon>Rhabditina</taxon>
        <taxon>Rhabditomorpha</taxon>
        <taxon>Rhabditoidea</taxon>
        <taxon>Rhabditidae</taxon>
        <taxon>Peloderinae</taxon>
        <taxon>Caenorhabditis</taxon>
    </lineage>
</organism>
<dbReference type="Gene3D" id="1.10.287.1490">
    <property type="match status" value="1"/>
</dbReference>
<reference evidence="2" key="1">
    <citation type="submission" date="2007-07" db="EMBL/GenBank/DDBJ databases">
        <title>PCAP assembly of the Caenorhabditis remanei genome.</title>
        <authorList>
            <consortium name="The Caenorhabditis remanei Sequencing Consortium"/>
            <person name="Wilson R.K."/>
        </authorList>
    </citation>
    <scope>NUCLEOTIDE SEQUENCE [LARGE SCALE GENOMIC DNA]</scope>
    <source>
        <strain evidence="2">PB4641</strain>
    </source>
</reference>
<evidence type="ECO:0000256" key="1">
    <source>
        <dbReference type="SAM" id="Coils"/>
    </source>
</evidence>
<sequence length="519" mass="62019">MGNVLRCLKALYDPNYNLKQRERTVFHDYLPFDLECLSIKKGSTKLKEILHRNTSEIGKVGNIYSNLFQIIFRHDQITLGTTHTVFRHVDAIPTAKSLDSSNAINPYKEQDSFVRVHKPVKKRNKFVNKEGKKLVGLSRRKMKAINRKLTREKSIIENPQQSIKNLFELSKKDLKIISRLTHLYENQGKLKPQLNKFRFQLKEFKSQQNKLESQLNELRSQLEELEIELNELESQRKEMKTKLKELRSQLEKLEYQLNELKTKLESHLDDLESQRKQLESQEKDLKSQHKRRFRRWREELVVFFEKRLYSEELPEYPIFYTFTDRGLNLFWKHYVSENKYLLLVLADGKQHEIGTVITAHDLCRKKFRKEIRSSKMSPEYWIEINSCCIHTHAAEKITENGFYVRLDEAAITHVVGRPSYGLWDDWDVQFSAVFDKLKLKVKYHKRNKFLKRCLNRTHTHPSVKYCSGENGCSNIPFGGLCTELLWNFRHFNPYEEFQRPRILPELLWNFRDFNPDQEF</sequence>
<keyword evidence="1" id="KW-0175">Coiled coil</keyword>
<proteinExistence type="predicted"/>
<dbReference type="SUPFAM" id="SSF57997">
    <property type="entry name" value="Tropomyosin"/>
    <property type="match status" value="1"/>
</dbReference>